<protein>
    <submittedName>
        <fullName evidence="2">Uncharacterized protein</fullName>
    </submittedName>
</protein>
<evidence type="ECO:0000313" key="3">
    <source>
        <dbReference type="Proteomes" id="UP000655225"/>
    </source>
</evidence>
<dbReference type="EMBL" id="JABCRI010000023">
    <property type="protein sequence ID" value="KAF8378648.1"/>
    <property type="molecule type" value="Genomic_DNA"/>
</dbReference>
<sequence>MNHNLTHPRKELVSDSATLSGSKNRACESCQPVKTQDDKDPGSDGSSCLEDDTYGLPDLNLALTIAIPSPSLTLLFLANTCVDWLWERDLILESHCLIGLGVRCLRSRRQLHMVMYFLRKAEQGKDRAVFECT</sequence>
<gene>
    <name evidence="2" type="ORF">HHK36_029997</name>
</gene>
<accession>A0A834YBV7</accession>
<evidence type="ECO:0000256" key="1">
    <source>
        <dbReference type="SAM" id="MobiDB-lite"/>
    </source>
</evidence>
<evidence type="ECO:0000313" key="2">
    <source>
        <dbReference type="EMBL" id="KAF8378648.1"/>
    </source>
</evidence>
<name>A0A834YBV7_TETSI</name>
<comment type="caution">
    <text evidence="2">The sequence shown here is derived from an EMBL/GenBank/DDBJ whole genome shotgun (WGS) entry which is preliminary data.</text>
</comment>
<dbReference type="AlphaFoldDB" id="A0A834YBV7"/>
<proteinExistence type="predicted"/>
<dbReference type="Proteomes" id="UP000655225">
    <property type="component" value="Unassembled WGS sequence"/>
</dbReference>
<keyword evidence="3" id="KW-1185">Reference proteome</keyword>
<reference evidence="2 3" key="1">
    <citation type="submission" date="2020-04" db="EMBL/GenBank/DDBJ databases">
        <title>Plant Genome Project.</title>
        <authorList>
            <person name="Zhang R.-G."/>
        </authorList>
    </citation>
    <scope>NUCLEOTIDE SEQUENCE [LARGE SCALE GENOMIC DNA]</scope>
    <source>
        <strain evidence="2">YNK0</strain>
        <tissue evidence="2">Leaf</tissue>
    </source>
</reference>
<feature type="region of interest" description="Disordered" evidence="1">
    <location>
        <begin position="1"/>
        <end position="49"/>
    </location>
</feature>
<organism evidence="2 3">
    <name type="scientific">Tetracentron sinense</name>
    <name type="common">Spur-leaf</name>
    <dbReference type="NCBI Taxonomy" id="13715"/>
    <lineage>
        <taxon>Eukaryota</taxon>
        <taxon>Viridiplantae</taxon>
        <taxon>Streptophyta</taxon>
        <taxon>Embryophyta</taxon>
        <taxon>Tracheophyta</taxon>
        <taxon>Spermatophyta</taxon>
        <taxon>Magnoliopsida</taxon>
        <taxon>Trochodendrales</taxon>
        <taxon>Trochodendraceae</taxon>
        <taxon>Tetracentron</taxon>
    </lineage>
</organism>